<dbReference type="Pfam" id="PF01321">
    <property type="entry name" value="Creatinase_N"/>
    <property type="match status" value="1"/>
</dbReference>
<dbReference type="InterPro" id="IPR036005">
    <property type="entry name" value="Creatinase/aminopeptidase-like"/>
</dbReference>
<dbReference type="InterPro" id="IPR050659">
    <property type="entry name" value="Peptidase_M24B"/>
</dbReference>
<gene>
    <name evidence="3" type="ORF">BKM63_02370</name>
</gene>
<feature type="domain" description="Creatinase N-terminal" evidence="2">
    <location>
        <begin position="35"/>
        <end position="168"/>
    </location>
</feature>
<comment type="caution">
    <text evidence="3">The sequence shown here is derived from an EMBL/GenBank/DDBJ whole genome shotgun (WGS) entry which is preliminary data.</text>
</comment>
<evidence type="ECO:0000259" key="2">
    <source>
        <dbReference type="Pfam" id="PF01321"/>
    </source>
</evidence>
<dbReference type="EMBL" id="MLFK01000002">
    <property type="protein sequence ID" value="OIV43076.1"/>
    <property type="molecule type" value="Genomic_DNA"/>
</dbReference>
<reference evidence="3 4" key="1">
    <citation type="submission" date="2016-10" db="EMBL/GenBank/DDBJ databases">
        <title>Draft Genome Sequence of Rhizobacteria Flavobacterium johnsoniae CI04.</title>
        <authorList>
            <person name="Bravo J.I."/>
            <person name="Lozano G.L."/>
            <person name="Handelsman J."/>
        </authorList>
    </citation>
    <scope>NUCLEOTIDE SEQUENCE [LARGE SCALE GENOMIC DNA]</scope>
    <source>
        <strain evidence="3 4">CI04</strain>
    </source>
</reference>
<dbReference type="Pfam" id="PF00557">
    <property type="entry name" value="Peptidase_M24"/>
    <property type="match status" value="1"/>
</dbReference>
<keyword evidence="4" id="KW-1185">Reference proteome</keyword>
<dbReference type="CDD" id="cd01066">
    <property type="entry name" value="APP_MetAP"/>
    <property type="match status" value="1"/>
</dbReference>
<dbReference type="PANTHER" id="PTHR46112">
    <property type="entry name" value="AMINOPEPTIDASE"/>
    <property type="match status" value="1"/>
</dbReference>
<protein>
    <submittedName>
        <fullName evidence="3">X-Pro dipeptidase</fullName>
    </submittedName>
</protein>
<dbReference type="InterPro" id="IPR000587">
    <property type="entry name" value="Creatinase_N"/>
</dbReference>
<dbReference type="InterPro" id="IPR000994">
    <property type="entry name" value="Pept_M24"/>
</dbReference>
<dbReference type="RefSeq" id="WP_071635078.1">
    <property type="nucleotide sequence ID" value="NZ_MLFK01000002.1"/>
</dbReference>
<evidence type="ECO:0000313" key="4">
    <source>
        <dbReference type="Proteomes" id="UP000182826"/>
    </source>
</evidence>
<dbReference type="PANTHER" id="PTHR46112:SF3">
    <property type="entry name" value="AMINOPEPTIDASE YPDF"/>
    <property type="match status" value="1"/>
</dbReference>
<accession>A0A1J7CNB9</accession>
<dbReference type="SUPFAM" id="SSF55920">
    <property type="entry name" value="Creatinase/aminopeptidase"/>
    <property type="match status" value="1"/>
</dbReference>
<proteinExistence type="predicted"/>
<feature type="domain" description="Peptidase M24" evidence="1">
    <location>
        <begin position="177"/>
        <end position="383"/>
    </location>
</feature>
<evidence type="ECO:0000313" key="3">
    <source>
        <dbReference type="EMBL" id="OIV43076.1"/>
    </source>
</evidence>
<evidence type="ECO:0000259" key="1">
    <source>
        <dbReference type="Pfam" id="PF00557"/>
    </source>
</evidence>
<dbReference type="OrthoDB" id="9806388at2"/>
<dbReference type="AlphaFoldDB" id="A0A1J7CNB9"/>
<name>A0A1J7CNB9_FLAJO</name>
<dbReference type="InterPro" id="IPR029149">
    <property type="entry name" value="Creatin/AminoP/Spt16_N"/>
</dbReference>
<dbReference type="SUPFAM" id="SSF53092">
    <property type="entry name" value="Creatinase/prolidase N-terminal domain"/>
    <property type="match status" value="1"/>
</dbReference>
<dbReference type="Proteomes" id="UP000182826">
    <property type="component" value="Unassembled WGS sequence"/>
</dbReference>
<dbReference type="Gene3D" id="3.90.230.10">
    <property type="entry name" value="Creatinase/methionine aminopeptidase superfamily"/>
    <property type="match status" value="1"/>
</dbReference>
<organism evidence="3 4">
    <name type="scientific">Flavobacterium johnsoniae</name>
    <name type="common">Cytophaga johnsonae</name>
    <dbReference type="NCBI Taxonomy" id="986"/>
    <lineage>
        <taxon>Bacteria</taxon>
        <taxon>Pseudomonadati</taxon>
        <taxon>Bacteroidota</taxon>
        <taxon>Flavobacteriia</taxon>
        <taxon>Flavobacteriales</taxon>
        <taxon>Flavobacteriaceae</taxon>
        <taxon>Flavobacterium</taxon>
    </lineage>
</organism>
<sequence>MTIGVGGSDVNTELEKIQNMTGNVKAIQPEEYKMRIQKAVSIMKAAGVKSLYINAGTNLYYFTGTKWNPSERMVGGLLFEDGSLEYIVPKFEEGTFNKFKQIDGKINCWEEHESPYQLFGKILKNKNISSGKIALDESAGYFLIDGLTKANPGYEFQNAQPVTTGCRIQKSENEIAIIQQAKEITMVVQRAAARILHPGIKAETVVDFINKAHIKAGISSGSYFCIVLFADDSQYPHGVTKPQDLKDNDVVLIDTGCRLEGYLSDITRTYIYGTPTEAHRKIWNLEKAAQRAAFDAAQLGATCGSVDDAARKVIAQAGLSGDYELPGLPHRVGHGTGLDIHEYPYLVRGNNTVLAEGMVVSNEPMICIPGQFGIRHEDHFYMTSNGPKWFTTPMHSIENPFGIEVN</sequence>
<dbReference type="Gene3D" id="3.40.350.10">
    <property type="entry name" value="Creatinase/prolidase N-terminal domain"/>
    <property type="match status" value="1"/>
</dbReference>